<dbReference type="Proteomes" id="UP000077143">
    <property type="component" value="Chromosome"/>
</dbReference>
<protein>
    <submittedName>
        <fullName evidence="3">Carboxylesterase</fullName>
    </submittedName>
</protein>
<dbReference type="InterPro" id="IPR037049">
    <property type="entry name" value="DUF1214_C_sf"/>
</dbReference>
<dbReference type="InterPro" id="IPR037050">
    <property type="entry name" value="DUF1254_sf"/>
</dbReference>
<dbReference type="KEGG" id="madi:A7U43_09415"/>
<dbReference type="OrthoDB" id="40820at2"/>
<keyword evidence="4" id="KW-1185">Reference proteome</keyword>
<dbReference type="PANTHER" id="PTHR36509">
    <property type="entry name" value="BLL3101 PROTEIN"/>
    <property type="match status" value="1"/>
</dbReference>
<evidence type="ECO:0000313" key="4">
    <source>
        <dbReference type="Proteomes" id="UP000077143"/>
    </source>
</evidence>
<reference evidence="3 4" key="1">
    <citation type="submission" date="2016-05" db="EMBL/GenBank/DDBJ databases">
        <title>Complete genome sequence of a phthalic acid esters degrading Mycobacterium sp. YC-RL4.</title>
        <authorList>
            <person name="Ren L."/>
            <person name="Fan S."/>
            <person name="Ruth N."/>
            <person name="Jia Y."/>
            <person name="Wang J."/>
            <person name="Qiao C."/>
        </authorList>
    </citation>
    <scope>NUCLEOTIDE SEQUENCE [LARGE SCALE GENOMIC DNA]</scope>
    <source>
        <strain evidence="3 4">YC-RL4</strain>
    </source>
</reference>
<dbReference type="RefSeq" id="WP_068002275.1">
    <property type="nucleotide sequence ID" value="NZ_CP015596.1"/>
</dbReference>
<dbReference type="Gene3D" id="2.60.120.600">
    <property type="entry name" value="Domain of unknown function DUF1214, C-terminal domain"/>
    <property type="match status" value="1"/>
</dbReference>
<name>A0A172UUY3_9MYCO</name>
<dbReference type="AlphaFoldDB" id="A0A172UUY3"/>
<dbReference type="Gene3D" id="2.60.40.1610">
    <property type="entry name" value="Domain of unknown function DUF1254"/>
    <property type="match status" value="1"/>
</dbReference>
<dbReference type="SUPFAM" id="SSF160935">
    <property type="entry name" value="VPA0735-like"/>
    <property type="match status" value="1"/>
</dbReference>
<gene>
    <name evidence="3" type="ORF">A7U43_09415</name>
</gene>
<dbReference type="EMBL" id="CP015596">
    <property type="protein sequence ID" value="ANE82770.1"/>
    <property type="molecule type" value="Genomic_DNA"/>
</dbReference>
<dbReference type="InterPro" id="IPR010621">
    <property type="entry name" value="DUF1214"/>
</dbReference>
<dbReference type="InterPro" id="IPR010679">
    <property type="entry name" value="DUF1254"/>
</dbReference>
<dbReference type="Pfam" id="PF06863">
    <property type="entry name" value="DUF1254"/>
    <property type="match status" value="1"/>
</dbReference>
<feature type="domain" description="DUF1254" evidence="2">
    <location>
        <begin position="30"/>
        <end position="138"/>
    </location>
</feature>
<feature type="domain" description="DUF1214" evidence="1">
    <location>
        <begin position="218"/>
        <end position="299"/>
    </location>
</feature>
<sequence length="318" mass="35093">MPIHVDTDNFVRAETHRMFRDNQAVAGGIGRFVHNREPASIDAQTVIRLNRDTLYSFAVVDLVEPVRLTLPEAGGRYLSAMIVNEDHYINRVLHEPGEHVLTADDYGSRYAFIGIRILVDPNDPGDVAAVAVLQDAIMLTGGGHDDFVMPDYDLAGMDATREALLRLAAGLRNFDRTFGTREEVDPVRHLIGCAAGWGGLPTSEAAYVGVEPNVEVGDYQMSFRDIPVDAFWSVSVYNSLGFFEPNPHGLYSVNSVTAERDEDGSVTVRFVPSIDGDVPPNAIVTPDGWNYLIRLYRPRPEILDGTWAPPTLTARSPR</sequence>
<dbReference type="Pfam" id="PF06742">
    <property type="entry name" value="DUF1214"/>
    <property type="match status" value="1"/>
</dbReference>
<evidence type="ECO:0000313" key="3">
    <source>
        <dbReference type="EMBL" id="ANE82770.1"/>
    </source>
</evidence>
<evidence type="ECO:0000259" key="2">
    <source>
        <dbReference type="Pfam" id="PF06863"/>
    </source>
</evidence>
<dbReference type="PANTHER" id="PTHR36509:SF2">
    <property type="entry name" value="BLL3101 PROTEIN"/>
    <property type="match status" value="1"/>
</dbReference>
<accession>A0A172UUY3</accession>
<organism evidence="3 4">
    <name type="scientific">Mycobacterium adipatum</name>
    <dbReference type="NCBI Taxonomy" id="1682113"/>
    <lineage>
        <taxon>Bacteria</taxon>
        <taxon>Bacillati</taxon>
        <taxon>Actinomycetota</taxon>
        <taxon>Actinomycetes</taxon>
        <taxon>Mycobacteriales</taxon>
        <taxon>Mycobacteriaceae</taxon>
        <taxon>Mycobacterium</taxon>
    </lineage>
</organism>
<dbReference type="STRING" id="1682113.A7U43_09415"/>
<evidence type="ECO:0000259" key="1">
    <source>
        <dbReference type="Pfam" id="PF06742"/>
    </source>
</evidence>
<proteinExistence type="predicted"/>